<dbReference type="EMBL" id="MU150295">
    <property type="protein sequence ID" value="KAF9460632.1"/>
    <property type="molecule type" value="Genomic_DNA"/>
</dbReference>
<sequence>MDFSHILAFGVFALYFVVVFALFTIIFWSILGGKGVSMRKTWGFGFLMLGSLIHTQFYMFEFMLQKFNDYKSLNPSVTSAPVLEQLSSWLLNASLLEEYVATIRSGPMNWWWAEQLPIYTVVWTLFLVVLGRSNNIKHLWAYMLLGHLVAHSVASNLFYLALISPTRIFRASKPPNHVVPLVFVPLCLSFLPIAIAPHVNSRTFIAGYLPLHVTLMVPLLVPFPFSYAARRATIRLGTLVTFVSIVTALIRFRTDITTSFAAAGRPLPSFFSLLPPRTLFVLPSSLSHQRISSYTIPSPKWPDINIYIAHFAELASSFPPFVTTVLTDGWHTLNSHPIQRSIGWDVIWTSISLGAWVLSGGDLGSIVNTDEKRSPGGKKASPAITGKGRAVEVRKPVKTGRGLFAPLVGIPGLVSWLAAPWAARVGEVHVKWQAGGVLRVLKDEVPARGLGYRK</sequence>
<evidence type="ECO:0000313" key="2">
    <source>
        <dbReference type="EMBL" id="KAF9460632.1"/>
    </source>
</evidence>
<feature type="transmembrane region" description="Helical" evidence="1">
    <location>
        <begin position="110"/>
        <end position="130"/>
    </location>
</feature>
<evidence type="ECO:0000313" key="3">
    <source>
        <dbReference type="Proteomes" id="UP000807353"/>
    </source>
</evidence>
<feature type="transmembrane region" description="Helical" evidence="1">
    <location>
        <begin position="178"/>
        <end position="196"/>
    </location>
</feature>
<name>A0A9P5Y1Q5_9AGAR</name>
<feature type="transmembrane region" description="Helical" evidence="1">
    <location>
        <begin position="234"/>
        <end position="252"/>
    </location>
</feature>
<gene>
    <name evidence="2" type="ORF">BDZ94DRAFT_1311289</name>
</gene>
<reference evidence="2" key="1">
    <citation type="submission" date="2020-11" db="EMBL/GenBank/DDBJ databases">
        <authorList>
            <consortium name="DOE Joint Genome Institute"/>
            <person name="Ahrendt S."/>
            <person name="Riley R."/>
            <person name="Andreopoulos W."/>
            <person name="Labutti K."/>
            <person name="Pangilinan J."/>
            <person name="Ruiz-Duenas F.J."/>
            <person name="Barrasa J.M."/>
            <person name="Sanchez-Garcia M."/>
            <person name="Camarero S."/>
            <person name="Miyauchi S."/>
            <person name="Serrano A."/>
            <person name="Linde D."/>
            <person name="Babiker R."/>
            <person name="Drula E."/>
            <person name="Ayuso-Fernandez I."/>
            <person name="Pacheco R."/>
            <person name="Padilla G."/>
            <person name="Ferreira P."/>
            <person name="Barriuso J."/>
            <person name="Kellner H."/>
            <person name="Castanera R."/>
            <person name="Alfaro M."/>
            <person name="Ramirez L."/>
            <person name="Pisabarro A.G."/>
            <person name="Kuo A."/>
            <person name="Tritt A."/>
            <person name="Lipzen A."/>
            <person name="He G."/>
            <person name="Yan M."/>
            <person name="Ng V."/>
            <person name="Cullen D."/>
            <person name="Martin F."/>
            <person name="Rosso M.-N."/>
            <person name="Henrissat B."/>
            <person name="Hibbett D."/>
            <person name="Martinez A.T."/>
            <person name="Grigoriev I.V."/>
        </authorList>
    </citation>
    <scope>NUCLEOTIDE SEQUENCE</scope>
    <source>
        <strain evidence="2">CBS 247.69</strain>
    </source>
</reference>
<feature type="transmembrane region" description="Helical" evidence="1">
    <location>
        <begin position="142"/>
        <end position="163"/>
    </location>
</feature>
<dbReference type="OrthoDB" id="2126185at2759"/>
<feature type="transmembrane region" description="Helical" evidence="1">
    <location>
        <begin position="42"/>
        <end position="60"/>
    </location>
</feature>
<feature type="transmembrane region" description="Helical" evidence="1">
    <location>
        <begin position="208"/>
        <end position="228"/>
    </location>
</feature>
<keyword evidence="1" id="KW-1133">Transmembrane helix</keyword>
<evidence type="ECO:0000256" key="1">
    <source>
        <dbReference type="SAM" id="Phobius"/>
    </source>
</evidence>
<keyword evidence="1" id="KW-0812">Transmembrane</keyword>
<comment type="caution">
    <text evidence="2">The sequence shown here is derived from an EMBL/GenBank/DDBJ whole genome shotgun (WGS) entry which is preliminary data.</text>
</comment>
<protein>
    <submittedName>
        <fullName evidence="2">Uncharacterized protein</fullName>
    </submittedName>
</protein>
<dbReference type="AlphaFoldDB" id="A0A9P5Y1Q5"/>
<dbReference type="Proteomes" id="UP000807353">
    <property type="component" value="Unassembled WGS sequence"/>
</dbReference>
<feature type="transmembrane region" description="Helical" evidence="1">
    <location>
        <begin position="6"/>
        <end position="30"/>
    </location>
</feature>
<keyword evidence="1" id="KW-0472">Membrane</keyword>
<keyword evidence="3" id="KW-1185">Reference proteome</keyword>
<proteinExistence type="predicted"/>
<accession>A0A9P5Y1Q5</accession>
<organism evidence="2 3">
    <name type="scientific">Collybia nuda</name>
    <dbReference type="NCBI Taxonomy" id="64659"/>
    <lineage>
        <taxon>Eukaryota</taxon>
        <taxon>Fungi</taxon>
        <taxon>Dikarya</taxon>
        <taxon>Basidiomycota</taxon>
        <taxon>Agaricomycotina</taxon>
        <taxon>Agaricomycetes</taxon>
        <taxon>Agaricomycetidae</taxon>
        <taxon>Agaricales</taxon>
        <taxon>Tricholomatineae</taxon>
        <taxon>Clitocybaceae</taxon>
        <taxon>Collybia</taxon>
    </lineage>
</organism>